<name>A0ABW0QVB6_9BACL</name>
<evidence type="ECO:0000313" key="1">
    <source>
        <dbReference type="EMBL" id="MFC5528398.1"/>
    </source>
</evidence>
<proteinExistence type="predicted"/>
<protein>
    <submittedName>
        <fullName evidence="1">Uncharacterized protein</fullName>
    </submittedName>
</protein>
<organism evidence="1 2">
    <name type="scientific">Cohnella yongneupensis</name>
    <dbReference type="NCBI Taxonomy" id="425006"/>
    <lineage>
        <taxon>Bacteria</taxon>
        <taxon>Bacillati</taxon>
        <taxon>Bacillota</taxon>
        <taxon>Bacilli</taxon>
        <taxon>Bacillales</taxon>
        <taxon>Paenibacillaceae</taxon>
        <taxon>Cohnella</taxon>
    </lineage>
</organism>
<dbReference type="Proteomes" id="UP001596108">
    <property type="component" value="Unassembled WGS sequence"/>
</dbReference>
<gene>
    <name evidence="1" type="ORF">ACFPQ4_02895</name>
</gene>
<sequence>MPRKHHPSIFRELKDFYQDIKARLSDDVYSGDVDLNHEKLKNIREMTKFIESFSWVKKEDMKHRIIFYLKNGLNAEKTAAHFGVTKDAIEASIKYYSDTVLQPIIGAALKDLVQSEDIISVNTAMLKFRRSAQSKVPNNYFLPGIFELLPEQGFDYSLTLEDCRSEVLLLTVFTRSNAEYLFKNANRSKLSYIRNLLCSNNGSDIELEGLRLLLEGKFNTIEGEDGGLSNQDQLDRMFQCMKEQSPFNV</sequence>
<keyword evidence="2" id="KW-1185">Reference proteome</keyword>
<accession>A0ABW0QVB6</accession>
<reference evidence="2" key="1">
    <citation type="journal article" date="2019" name="Int. J. Syst. Evol. Microbiol.">
        <title>The Global Catalogue of Microorganisms (GCM) 10K type strain sequencing project: providing services to taxonomists for standard genome sequencing and annotation.</title>
        <authorList>
            <consortium name="The Broad Institute Genomics Platform"/>
            <consortium name="The Broad Institute Genome Sequencing Center for Infectious Disease"/>
            <person name="Wu L."/>
            <person name="Ma J."/>
        </authorList>
    </citation>
    <scope>NUCLEOTIDE SEQUENCE [LARGE SCALE GENOMIC DNA]</scope>
    <source>
        <strain evidence="2">CGMCC 1.18578</strain>
    </source>
</reference>
<dbReference type="RefSeq" id="WP_378110232.1">
    <property type="nucleotide sequence ID" value="NZ_JBHSNC010000010.1"/>
</dbReference>
<comment type="caution">
    <text evidence="1">The sequence shown here is derived from an EMBL/GenBank/DDBJ whole genome shotgun (WGS) entry which is preliminary data.</text>
</comment>
<dbReference type="EMBL" id="JBHSNC010000010">
    <property type="protein sequence ID" value="MFC5528398.1"/>
    <property type="molecule type" value="Genomic_DNA"/>
</dbReference>
<evidence type="ECO:0000313" key="2">
    <source>
        <dbReference type="Proteomes" id="UP001596108"/>
    </source>
</evidence>